<evidence type="ECO:0000313" key="6">
    <source>
        <dbReference type="EMBL" id="RHD83838.1"/>
    </source>
</evidence>
<accession>A0A3E4HIT8</accession>
<dbReference type="AlphaFoldDB" id="A0A3E4HIT8"/>
<reference evidence="2" key="3">
    <citation type="submission" date="2023-10" db="EMBL/GenBank/DDBJ databases">
        <title>Genome of Potential pathogenic bacteria in Crohn's disease.</title>
        <authorList>
            <person name="Rodriguez-Palacios A."/>
        </authorList>
    </citation>
    <scope>NUCLEOTIDE SEQUENCE</scope>
    <source>
        <strain evidence="2">CavFT-hAR11</strain>
    </source>
</reference>
<reference evidence="7 8" key="1">
    <citation type="submission" date="2018-08" db="EMBL/GenBank/DDBJ databases">
        <title>A genome reference for cultivated species of the human gut microbiota.</title>
        <authorList>
            <person name="Zou Y."/>
            <person name="Xue W."/>
            <person name="Luo G."/>
        </authorList>
    </citation>
    <scope>NUCLEOTIDE SEQUENCE [LARGE SCALE GENOMIC DNA]</scope>
    <source>
        <strain evidence="5 10">AF12-25</strain>
        <strain evidence="4 9">AF18-14</strain>
        <strain evidence="6 8">AM30-40</strain>
        <strain evidence="3 7">OM08-13BH</strain>
    </source>
</reference>
<evidence type="ECO:0000313" key="1">
    <source>
        <dbReference type="EMBL" id="MCB7281024.1"/>
    </source>
</evidence>
<dbReference type="Proteomes" id="UP000285469">
    <property type="component" value="Unassembled WGS sequence"/>
</dbReference>
<dbReference type="Proteomes" id="UP001199363">
    <property type="component" value="Unassembled WGS sequence"/>
</dbReference>
<dbReference type="Proteomes" id="UP000283833">
    <property type="component" value="Unassembled WGS sequence"/>
</dbReference>
<dbReference type="RefSeq" id="WP_004309761.1">
    <property type="nucleotide sequence ID" value="NZ_CP072234.1"/>
</dbReference>
<dbReference type="EMBL" id="JAJCQG010000021">
    <property type="protein sequence ID" value="MCB7281024.1"/>
    <property type="molecule type" value="Genomic_DNA"/>
</dbReference>
<protein>
    <submittedName>
        <fullName evidence="6">Uncharacterized protein</fullName>
    </submittedName>
</protein>
<sequence>MYLQCNNHFTNQEIELSKDELWDLFKVSYKHYQTEVINDRKIYNRYVNDLISYHLPVFTSDEEAIRKHFQNLFCVYELLTDRKDLVEKYFTKSTFEKTDFSKMLNEFNHVEVILKDSNGLASFNRKQIKLITDFANRKNFFTTPVDENTIEKFFNCTLKKTLIATNLRYILQLLYSLSQQKMIPYNWVSLVVRNKMLAPQKSMIPSTRGAISSRLTELKNTTATFPEEEYVNIVKQLKEMY</sequence>
<evidence type="ECO:0000313" key="3">
    <source>
        <dbReference type="EMBL" id="RGM44147.1"/>
    </source>
</evidence>
<evidence type="ECO:0000313" key="5">
    <source>
        <dbReference type="EMBL" id="RGW50766.1"/>
    </source>
</evidence>
<comment type="caution">
    <text evidence="6">The sequence shown here is derived from an EMBL/GenBank/DDBJ whole genome shotgun (WGS) entry which is preliminary data.</text>
</comment>
<gene>
    <name evidence="6" type="ORF">DW783_04270</name>
    <name evidence="5" type="ORF">DWV70_00775</name>
    <name evidence="4" type="ORF">DWX04_05545</name>
    <name evidence="3" type="ORF">DXC16_09990</name>
    <name evidence="1" type="ORF">LI282_08245</name>
    <name evidence="2" type="ORF">RVH43_06975</name>
</gene>
<dbReference type="EMBL" id="JAWDET010000006">
    <property type="protein sequence ID" value="MDU0240374.1"/>
    <property type="molecule type" value="Genomic_DNA"/>
</dbReference>
<dbReference type="EMBL" id="QSJM01000008">
    <property type="protein sequence ID" value="RHD83838.1"/>
    <property type="molecule type" value="Genomic_DNA"/>
</dbReference>
<evidence type="ECO:0000313" key="10">
    <source>
        <dbReference type="Proteomes" id="UP000285469"/>
    </source>
</evidence>
<reference evidence="1" key="2">
    <citation type="submission" date="2021-10" db="EMBL/GenBank/DDBJ databases">
        <title>Collection of gut derived symbiotic bacterial strains cultured from healthy donors.</title>
        <authorList>
            <person name="Lin H."/>
            <person name="Littmann E."/>
            <person name="Kohout C."/>
            <person name="Pamer E.G."/>
        </authorList>
    </citation>
    <scope>NUCLEOTIDE SEQUENCE</scope>
    <source>
        <strain evidence="1">DFI.1.167</strain>
    </source>
</reference>
<dbReference type="Proteomes" id="UP000283429">
    <property type="component" value="Unassembled WGS sequence"/>
</dbReference>
<evidence type="ECO:0000313" key="8">
    <source>
        <dbReference type="Proteomes" id="UP000283429"/>
    </source>
</evidence>
<evidence type="ECO:0000313" key="9">
    <source>
        <dbReference type="Proteomes" id="UP000283833"/>
    </source>
</evidence>
<evidence type="ECO:0000313" key="2">
    <source>
        <dbReference type="EMBL" id="MDU0240374.1"/>
    </source>
</evidence>
<organism evidence="6 8">
    <name type="scientific">Phocaeicola vulgatus</name>
    <name type="common">Bacteroides vulgatus</name>
    <dbReference type="NCBI Taxonomy" id="821"/>
    <lineage>
        <taxon>Bacteria</taxon>
        <taxon>Pseudomonadati</taxon>
        <taxon>Bacteroidota</taxon>
        <taxon>Bacteroidia</taxon>
        <taxon>Bacteroidales</taxon>
        <taxon>Bacteroidaceae</taxon>
        <taxon>Phocaeicola</taxon>
    </lineage>
</organism>
<dbReference type="Proteomes" id="UP000261003">
    <property type="component" value="Unassembled WGS sequence"/>
</dbReference>
<proteinExistence type="predicted"/>
<evidence type="ECO:0000313" key="4">
    <source>
        <dbReference type="EMBL" id="RGT96171.1"/>
    </source>
</evidence>
<dbReference type="Proteomes" id="UP001181239">
    <property type="component" value="Unassembled WGS sequence"/>
</dbReference>
<dbReference type="EMBL" id="QSAI01000001">
    <property type="protein sequence ID" value="RGW50766.1"/>
    <property type="molecule type" value="Genomic_DNA"/>
</dbReference>
<evidence type="ECO:0000313" key="7">
    <source>
        <dbReference type="Proteomes" id="UP000261003"/>
    </source>
</evidence>
<dbReference type="EMBL" id="QRXI01000005">
    <property type="protein sequence ID" value="RGT96171.1"/>
    <property type="molecule type" value="Genomic_DNA"/>
</dbReference>
<dbReference type="EMBL" id="QSTG01000014">
    <property type="protein sequence ID" value="RGM44147.1"/>
    <property type="molecule type" value="Genomic_DNA"/>
</dbReference>
<name>A0A3E4HIT8_PHOVU</name>